<dbReference type="Gene3D" id="2.40.128.20">
    <property type="match status" value="1"/>
</dbReference>
<evidence type="ECO:0000313" key="2">
    <source>
        <dbReference type="Proteomes" id="UP000460287"/>
    </source>
</evidence>
<dbReference type="SUPFAM" id="SSF50814">
    <property type="entry name" value="Lipocalins"/>
    <property type="match status" value="1"/>
</dbReference>
<dbReference type="Pfam" id="PF09148">
    <property type="entry name" value="DUF1934"/>
    <property type="match status" value="1"/>
</dbReference>
<reference evidence="1 2" key="1">
    <citation type="submission" date="2019-08" db="EMBL/GenBank/DDBJ databases">
        <title>In-depth cultivation of the pig gut microbiome towards novel bacterial diversity and tailored functional studies.</title>
        <authorList>
            <person name="Wylensek D."/>
            <person name="Hitch T.C.A."/>
            <person name="Clavel T."/>
        </authorList>
    </citation>
    <scope>NUCLEOTIDE SEQUENCE [LARGE SCALE GENOMIC DNA]</scope>
    <source>
        <strain evidence="1 2">WCA-383-APC-5B</strain>
    </source>
</reference>
<sequence length="139" mass="15605">MKKKALISIVSNQFGEDNSEIEVVTPGEFTVCDDGFKAVYQETEISGMEGTVTRLLINDNSVSLEREGTTTSKMYFEKDKSDVSLYDTPYGTLELKIKTNELEIDLNENGGNVFIEYKMIIGDQSVQNTKLKINIKSEN</sequence>
<dbReference type="EMBL" id="VULX01000005">
    <property type="protein sequence ID" value="MSR90933.1"/>
    <property type="molecule type" value="Genomic_DNA"/>
</dbReference>
<organism evidence="1 2">
    <name type="scientific">Inconstantimicrobium porci</name>
    <dbReference type="NCBI Taxonomy" id="2652291"/>
    <lineage>
        <taxon>Bacteria</taxon>
        <taxon>Bacillati</taxon>
        <taxon>Bacillota</taxon>
        <taxon>Clostridia</taxon>
        <taxon>Eubacteriales</taxon>
        <taxon>Clostridiaceae</taxon>
        <taxon>Inconstantimicrobium</taxon>
    </lineage>
</organism>
<accession>A0A7X2T1I2</accession>
<name>A0A7X2T1I2_9CLOT</name>
<proteinExistence type="predicted"/>
<dbReference type="AlphaFoldDB" id="A0A7X2T1I2"/>
<protein>
    <submittedName>
        <fullName evidence="1">DUF1934 domain-containing protein</fullName>
    </submittedName>
</protein>
<gene>
    <name evidence="1" type="ORF">FYJ33_05805</name>
</gene>
<dbReference type="Proteomes" id="UP000460287">
    <property type="component" value="Unassembled WGS sequence"/>
</dbReference>
<dbReference type="RefSeq" id="WP_154530811.1">
    <property type="nucleotide sequence ID" value="NZ_VULX01000005.1"/>
</dbReference>
<comment type="caution">
    <text evidence="1">The sequence shown here is derived from an EMBL/GenBank/DDBJ whole genome shotgun (WGS) entry which is preliminary data.</text>
</comment>
<evidence type="ECO:0000313" key="1">
    <source>
        <dbReference type="EMBL" id="MSR90933.1"/>
    </source>
</evidence>
<dbReference type="InterPro" id="IPR015231">
    <property type="entry name" value="DUF1934"/>
</dbReference>
<dbReference type="InterPro" id="IPR012674">
    <property type="entry name" value="Calycin"/>
</dbReference>
<keyword evidence="2" id="KW-1185">Reference proteome</keyword>